<accession>A0A644ZIH3</accession>
<name>A0A644ZIH3_9ZZZZ</name>
<evidence type="ECO:0000313" key="1">
    <source>
        <dbReference type="EMBL" id="MPM38493.1"/>
    </source>
</evidence>
<sequence length="131" mass="14487">MSKMVMDAKMDGIEMEKSGTAEGCCYANEEEMIADVKRQVIEIFYGNVRGFLDMMKAQMPRLKVDHPMVKALKVIIDADENGKLEDHIAFDGASVTHMSTAGNAVMAMFADFQDQMNKAQGNSDDGNPQED</sequence>
<dbReference type="AlphaFoldDB" id="A0A644ZIH3"/>
<comment type="caution">
    <text evidence="1">The sequence shown here is derived from an EMBL/GenBank/DDBJ whole genome shotgun (WGS) entry which is preliminary data.</text>
</comment>
<dbReference type="EMBL" id="VSSQ01008304">
    <property type="protein sequence ID" value="MPM38493.1"/>
    <property type="molecule type" value="Genomic_DNA"/>
</dbReference>
<reference evidence="1" key="1">
    <citation type="submission" date="2019-08" db="EMBL/GenBank/DDBJ databases">
        <authorList>
            <person name="Kucharzyk K."/>
            <person name="Murdoch R.W."/>
            <person name="Higgins S."/>
            <person name="Loffler F."/>
        </authorList>
    </citation>
    <scope>NUCLEOTIDE SEQUENCE</scope>
</reference>
<protein>
    <submittedName>
        <fullName evidence="1">Uncharacterized protein</fullName>
    </submittedName>
</protein>
<gene>
    <name evidence="1" type="ORF">SDC9_85122</name>
</gene>
<proteinExistence type="predicted"/>
<organism evidence="1">
    <name type="scientific">bioreactor metagenome</name>
    <dbReference type="NCBI Taxonomy" id="1076179"/>
    <lineage>
        <taxon>unclassified sequences</taxon>
        <taxon>metagenomes</taxon>
        <taxon>ecological metagenomes</taxon>
    </lineage>
</organism>